<keyword evidence="4" id="KW-1185">Reference proteome</keyword>
<dbReference type="AlphaFoldDB" id="M2MNW7"/>
<evidence type="ECO:0000256" key="2">
    <source>
        <dbReference type="SAM" id="Phobius"/>
    </source>
</evidence>
<evidence type="ECO:0000256" key="1">
    <source>
        <dbReference type="SAM" id="MobiDB-lite"/>
    </source>
</evidence>
<dbReference type="eggNOG" id="ENOG502SBXC">
    <property type="taxonomic scope" value="Eukaryota"/>
</dbReference>
<protein>
    <recommendedName>
        <fullName evidence="5">Apple domain-containing protein</fullName>
    </recommendedName>
</protein>
<feature type="compositionally biased region" description="Low complexity" evidence="1">
    <location>
        <begin position="121"/>
        <end position="170"/>
    </location>
</feature>
<feature type="compositionally biased region" description="Basic and acidic residues" evidence="1">
    <location>
        <begin position="425"/>
        <end position="435"/>
    </location>
</feature>
<keyword evidence="2" id="KW-0812">Transmembrane</keyword>
<dbReference type="KEGG" id="bcom:BAUCODRAFT_158899"/>
<feature type="region of interest" description="Disordered" evidence="1">
    <location>
        <begin position="44"/>
        <end position="67"/>
    </location>
</feature>
<organism evidence="3 4">
    <name type="scientific">Baudoinia panamericana (strain UAMH 10762)</name>
    <name type="common">Angels' share fungus</name>
    <name type="synonym">Baudoinia compniacensis (strain UAMH 10762)</name>
    <dbReference type="NCBI Taxonomy" id="717646"/>
    <lineage>
        <taxon>Eukaryota</taxon>
        <taxon>Fungi</taxon>
        <taxon>Dikarya</taxon>
        <taxon>Ascomycota</taxon>
        <taxon>Pezizomycotina</taxon>
        <taxon>Dothideomycetes</taxon>
        <taxon>Dothideomycetidae</taxon>
        <taxon>Mycosphaerellales</taxon>
        <taxon>Teratosphaeriaceae</taxon>
        <taxon>Baudoinia</taxon>
    </lineage>
</organism>
<dbReference type="HOGENOM" id="CLU_434731_0_0_1"/>
<evidence type="ECO:0000313" key="3">
    <source>
        <dbReference type="EMBL" id="EMC93143.1"/>
    </source>
</evidence>
<feature type="compositionally biased region" description="Polar residues" evidence="1">
    <location>
        <begin position="526"/>
        <end position="535"/>
    </location>
</feature>
<feature type="region of interest" description="Disordered" evidence="1">
    <location>
        <begin position="121"/>
        <end position="182"/>
    </location>
</feature>
<feature type="compositionally biased region" description="Polar residues" evidence="1">
    <location>
        <begin position="376"/>
        <end position="389"/>
    </location>
</feature>
<dbReference type="Proteomes" id="UP000011761">
    <property type="component" value="Unassembled WGS sequence"/>
</dbReference>
<feature type="compositionally biased region" description="Basic and acidic residues" evidence="1">
    <location>
        <begin position="58"/>
        <end position="67"/>
    </location>
</feature>
<dbReference type="GeneID" id="19109361"/>
<dbReference type="EMBL" id="KB445560">
    <property type="protein sequence ID" value="EMC93143.1"/>
    <property type="molecule type" value="Genomic_DNA"/>
</dbReference>
<evidence type="ECO:0000313" key="4">
    <source>
        <dbReference type="Proteomes" id="UP000011761"/>
    </source>
</evidence>
<dbReference type="Gene3D" id="1.20.5.510">
    <property type="entry name" value="Single helix bin"/>
    <property type="match status" value="1"/>
</dbReference>
<feature type="region of interest" description="Disordered" evidence="1">
    <location>
        <begin position="526"/>
        <end position="546"/>
    </location>
</feature>
<feature type="region of interest" description="Disordered" evidence="1">
    <location>
        <begin position="376"/>
        <end position="453"/>
    </location>
</feature>
<sequence length="629" mass="64702">MVVPDVDGLSDATKAAKLTGGKSEAAVEVLDVLKKAKSFGKANQPLNVTKGANRSPAGKKDTAKGLDDGESCPSGSAFYSCANGFKGCCSVDPCSPDGSCPGGTTSSTTATSTASLMTTGTSSITSTTQTSSQASISSTSTTATSTASISSTSTSNTTDSVSTTPSSTTESQHDTPLTAVSNTTSATTSTSFTFATSSNSVTSLATPAPACPAGNNTLYTDIDKIQYTVHCNADNSFQSNGNVTVGTGGYGECFSACSATSTCAGFTYVGLDSGDCYLKQQMPAASYVGKSGRNYISCSKVIATAAASAMTAQSSNGKKGTTGAIVGGVIGGVAILALVLVLVALFTRRRRKQLEERRATGTHVFHGPVEAVDMTQSSPLSGHTRSGSTAHDAFAPYGGSYSTPTHTRQRSFYRGSDSMAADQQAAREAEKERKASHFVPDRPPPSLPLGARTEGGTGVLPAAVYQRPGVTGNPSADTVPMLDGTPVKRPASQASSSRSPRFIEHLAEMEDTSISPCPGIAGGQRYSTVESTDSPTLGRASEGSFCRSGPSVADELRRRQHLMSWSTYNSGGRGIAGRGEGTEATIAPRRPPTQRVEGQVSPKSNSGTIDSRFVVSPMANVDYGRPAWR</sequence>
<dbReference type="OrthoDB" id="3946116at2759"/>
<feature type="transmembrane region" description="Helical" evidence="2">
    <location>
        <begin position="324"/>
        <end position="347"/>
    </location>
</feature>
<reference evidence="3 4" key="1">
    <citation type="journal article" date="2012" name="PLoS Pathog.">
        <title>Diverse lifestyles and strategies of plant pathogenesis encoded in the genomes of eighteen Dothideomycetes fungi.</title>
        <authorList>
            <person name="Ohm R.A."/>
            <person name="Feau N."/>
            <person name="Henrissat B."/>
            <person name="Schoch C.L."/>
            <person name="Horwitz B.A."/>
            <person name="Barry K.W."/>
            <person name="Condon B.J."/>
            <person name="Copeland A.C."/>
            <person name="Dhillon B."/>
            <person name="Glaser F."/>
            <person name="Hesse C.N."/>
            <person name="Kosti I."/>
            <person name="LaButti K."/>
            <person name="Lindquist E.A."/>
            <person name="Lucas S."/>
            <person name="Salamov A.A."/>
            <person name="Bradshaw R.E."/>
            <person name="Ciuffetti L."/>
            <person name="Hamelin R.C."/>
            <person name="Kema G.H.J."/>
            <person name="Lawrence C."/>
            <person name="Scott J.A."/>
            <person name="Spatafora J.W."/>
            <person name="Turgeon B.G."/>
            <person name="de Wit P.J.G.M."/>
            <person name="Zhong S."/>
            <person name="Goodwin S.B."/>
            <person name="Grigoriev I.V."/>
        </authorList>
    </citation>
    <scope>NUCLEOTIDE SEQUENCE [LARGE SCALE GENOMIC DNA]</scope>
    <source>
        <strain evidence="3 4">UAMH 10762</strain>
    </source>
</reference>
<proteinExistence type="predicted"/>
<gene>
    <name evidence="3" type="ORF">BAUCODRAFT_158899</name>
</gene>
<feature type="region of interest" description="Disordered" evidence="1">
    <location>
        <begin position="465"/>
        <end position="500"/>
    </location>
</feature>
<keyword evidence="2" id="KW-0472">Membrane</keyword>
<dbReference type="RefSeq" id="XP_007679434.1">
    <property type="nucleotide sequence ID" value="XM_007681244.1"/>
</dbReference>
<feature type="compositionally biased region" description="Low complexity" evidence="1">
    <location>
        <begin position="489"/>
        <end position="500"/>
    </location>
</feature>
<keyword evidence="2" id="KW-1133">Transmembrane helix</keyword>
<feature type="region of interest" description="Disordered" evidence="1">
    <location>
        <begin position="573"/>
        <end position="610"/>
    </location>
</feature>
<evidence type="ECO:0008006" key="5">
    <source>
        <dbReference type="Google" id="ProtNLM"/>
    </source>
</evidence>
<accession>M2MNW7</accession>
<name>M2MNW7_BAUPA</name>
<dbReference type="Gene3D" id="3.50.4.10">
    <property type="entry name" value="Hepatocyte Growth Factor"/>
    <property type="match status" value="1"/>
</dbReference>
<dbReference type="STRING" id="717646.M2MNW7"/>